<evidence type="ECO:0000256" key="1">
    <source>
        <dbReference type="SAM" id="MobiDB-lite"/>
    </source>
</evidence>
<name>A0A9D4DUL3_DREPO</name>
<reference evidence="2" key="1">
    <citation type="journal article" date="2019" name="bioRxiv">
        <title>The Genome of the Zebra Mussel, Dreissena polymorpha: A Resource for Invasive Species Research.</title>
        <authorList>
            <person name="McCartney M.A."/>
            <person name="Auch B."/>
            <person name="Kono T."/>
            <person name="Mallez S."/>
            <person name="Zhang Y."/>
            <person name="Obille A."/>
            <person name="Becker A."/>
            <person name="Abrahante J.E."/>
            <person name="Garbe J."/>
            <person name="Badalamenti J.P."/>
            <person name="Herman A."/>
            <person name="Mangelson H."/>
            <person name="Liachko I."/>
            <person name="Sullivan S."/>
            <person name="Sone E.D."/>
            <person name="Koren S."/>
            <person name="Silverstein K.A.T."/>
            <person name="Beckman K.B."/>
            <person name="Gohl D.M."/>
        </authorList>
    </citation>
    <scope>NUCLEOTIDE SEQUENCE</scope>
    <source>
        <strain evidence="2">Duluth1</strain>
        <tissue evidence="2">Whole animal</tissue>
    </source>
</reference>
<comment type="caution">
    <text evidence="2">The sequence shown here is derived from an EMBL/GenBank/DDBJ whole genome shotgun (WGS) entry which is preliminary data.</text>
</comment>
<organism evidence="2 3">
    <name type="scientific">Dreissena polymorpha</name>
    <name type="common">Zebra mussel</name>
    <name type="synonym">Mytilus polymorpha</name>
    <dbReference type="NCBI Taxonomy" id="45954"/>
    <lineage>
        <taxon>Eukaryota</taxon>
        <taxon>Metazoa</taxon>
        <taxon>Spiralia</taxon>
        <taxon>Lophotrochozoa</taxon>
        <taxon>Mollusca</taxon>
        <taxon>Bivalvia</taxon>
        <taxon>Autobranchia</taxon>
        <taxon>Heteroconchia</taxon>
        <taxon>Euheterodonta</taxon>
        <taxon>Imparidentia</taxon>
        <taxon>Neoheterodontei</taxon>
        <taxon>Myida</taxon>
        <taxon>Dreissenoidea</taxon>
        <taxon>Dreissenidae</taxon>
        <taxon>Dreissena</taxon>
    </lineage>
</organism>
<keyword evidence="3" id="KW-1185">Reference proteome</keyword>
<feature type="region of interest" description="Disordered" evidence="1">
    <location>
        <begin position="50"/>
        <end position="69"/>
    </location>
</feature>
<evidence type="ECO:0000313" key="2">
    <source>
        <dbReference type="EMBL" id="KAH3755328.1"/>
    </source>
</evidence>
<feature type="compositionally biased region" description="Basic and acidic residues" evidence="1">
    <location>
        <begin position="1"/>
        <end position="10"/>
    </location>
</feature>
<proteinExistence type="predicted"/>
<feature type="compositionally biased region" description="Polar residues" evidence="1">
    <location>
        <begin position="15"/>
        <end position="26"/>
    </location>
</feature>
<dbReference type="AlphaFoldDB" id="A0A9D4DUL3"/>
<gene>
    <name evidence="2" type="ORF">DPMN_190019</name>
</gene>
<dbReference type="Proteomes" id="UP000828390">
    <property type="component" value="Unassembled WGS sequence"/>
</dbReference>
<protein>
    <submittedName>
        <fullName evidence="2">Uncharacterized protein</fullName>
    </submittedName>
</protein>
<accession>A0A9D4DUL3</accession>
<evidence type="ECO:0000313" key="3">
    <source>
        <dbReference type="Proteomes" id="UP000828390"/>
    </source>
</evidence>
<feature type="region of interest" description="Disordered" evidence="1">
    <location>
        <begin position="1"/>
        <end position="32"/>
    </location>
</feature>
<sequence length="261" mass="29966">MIDNRCKPCDENTDNESNNQRFSSYKHTQEAESLTDIYNPDSELVHNSLSESAHNRKGHNRNSSDYMSVSNRSKLTESCSSQTDCKGIADKYSQGFDECDGLISLEDNTVVKADINTNRVGMEHSLNDLNWQTPTPLENDRTSAPSNKTDSTKTLPCGQRKENTSIIVNMKQSIQKGFTKLLDELDVMDLCDHLYERAVVDFKFYSTMFELHFSRRNVRDISRYLLLHLSRIGVCKDRMIDALYGSAEYRFIPVFFPEEKI</sequence>
<feature type="region of interest" description="Disordered" evidence="1">
    <location>
        <begin position="128"/>
        <end position="156"/>
    </location>
</feature>
<dbReference type="EMBL" id="JAIWYP010000010">
    <property type="protein sequence ID" value="KAH3755328.1"/>
    <property type="molecule type" value="Genomic_DNA"/>
</dbReference>
<reference evidence="2" key="2">
    <citation type="submission" date="2020-11" db="EMBL/GenBank/DDBJ databases">
        <authorList>
            <person name="McCartney M.A."/>
            <person name="Auch B."/>
            <person name="Kono T."/>
            <person name="Mallez S."/>
            <person name="Becker A."/>
            <person name="Gohl D.M."/>
            <person name="Silverstein K.A.T."/>
            <person name="Koren S."/>
            <person name="Bechman K.B."/>
            <person name="Herman A."/>
            <person name="Abrahante J.E."/>
            <person name="Garbe J."/>
        </authorList>
    </citation>
    <scope>NUCLEOTIDE SEQUENCE</scope>
    <source>
        <strain evidence="2">Duluth1</strain>
        <tissue evidence="2">Whole animal</tissue>
    </source>
</reference>
<feature type="compositionally biased region" description="Polar residues" evidence="1">
    <location>
        <begin position="128"/>
        <end position="154"/>
    </location>
</feature>